<dbReference type="Proteomes" id="UP000030753">
    <property type="component" value="Unassembled WGS sequence"/>
</dbReference>
<dbReference type="CDD" id="cd05195">
    <property type="entry name" value="enoyl_red"/>
    <property type="match status" value="1"/>
</dbReference>
<dbReference type="InterPro" id="IPR050444">
    <property type="entry name" value="Polyketide_Synthase"/>
</dbReference>
<dbReference type="Gene3D" id="1.10.1200.10">
    <property type="entry name" value="ACP-like"/>
    <property type="match status" value="1"/>
</dbReference>
<dbReference type="SMART" id="SM00823">
    <property type="entry name" value="PKS_PP"/>
    <property type="match status" value="1"/>
</dbReference>
<dbReference type="Pfam" id="PF08240">
    <property type="entry name" value="ADH_N"/>
    <property type="match status" value="1"/>
</dbReference>
<gene>
    <name evidence="7" type="ORF">FOYG_09024</name>
</gene>
<dbReference type="PROSITE" id="PS50075">
    <property type="entry name" value="CARRIER"/>
    <property type="match status" value="1"/>
</dbReference>
<keyword evidence="2" id="KW-0597">Phosphoprotein</keyword>
<dbReference type="Gene3D" id="3.40.50.720">
    <property type="entry name" value="NAD(P)-binding Rossmann-like Domain"/>
    <property type="match status" value="1"/>
</dbReference>
<dbReference type="Pfam" id="PF23297">
    <property type="entry name" value="ACP_SdgA_C"/>
    <property type="match status" value="1"/>
</dbReference>
<dbReference type="PANTHER" id="PTHR45681">
    <property type="entry name" value="POLYKETIDE SYNTHASE 44-RELATED"/>
    <property type="match status" value="1"/>
</dbReference>
<dbReference type="InterPro" id="IPR020843">
    <property type="entry name" value="ER"/>
</dbReference>
<dbReference type="SMART" id="SM00829">
    <property type="entry name" value="PKS_ER"/>
    <property type="match status" value="1"/>
</dbReference>
<dbReference type="SUPFAM" id="SSF50129">
    <property type="entry name" value="GroES-like"/>
    <property type="match status" value="1"/>
</dbReference>
<dbReference type="GO" id="GO:0044550">
    <property type="term" value="P:secondary metabolite biosynthetic process"/>
    <property type="evidence" value="ECO:0007669"/>
    <property type="project" value="UniProtKB-ARBA"/>
</dbReference>
<proteinExistence type="predicted"/>
<evidence type="ECO:0000256" key="4">
    <source>
        <dbReference type="ARBA" id="ARBA00023002"/>
    </source>
</evidence>
<dbReference type="GO" id="GO:0016491">
    <property type="term" value="F:oxidoreductase activity"/>
    <property type="evidence" value="ECO:0007669"/>
    <property type="project" value="UniProtKB-KW"/>
</dbReference>
<evidence type="ECO:0000256" key="1">
    <source>
        <dbReference type="ARBA" id="ARBA00022450"/>
    </source>
</evidence>
<reference evidence="7 8" key="1">
    <citation type="submission" date="2011-06" db="EMBL/GenBank/DDBJ databases">
        <title>The Genome Sequence of Fusarium oxysporum FOSC 3-a.</title>
        <authorList>
            <consortium name="The Broad Institute Genome Sequencing Platform"/>
            <person name="Ma L.-J."/>
            <person name="Gale L.R."/>
            <person name="Schwartz D.C."/>
            <person name="Zhou S."/>
            <person name="Corby-Kistler H."/>
            <person name="Young S.K."/>
            <person name="Zeng Q."/>
            <person name="Gargeya S."/>
            <person name="Fitzgerald M."/>
            <person name="Haas B."/>
            <person name="Abouelleil A."/>
            <person name="Alvarado L."/>
            <person name="Arachchi H.M."/>
            <person name="Berlin A."/>
            <person name="Brown A."/>
            <person name="Chapman S.B."/>
            <person name="Chen Z."/>
            <person name="Dunbar C."/>
            <person name="Freedman E."/>
            <person name="Gearin G."/>
            <person name="Gellesch M."/>
            <person name="Goldberg J."/>
            <person name="Griggs A."/>
            <person name="Gujja S."/>
            <person name="Heiman D."/>
            <person name="Howarth C."/>
            <person name="Larson L."/>
            <person name="Lui A."/>
            <person name="MacDonald P.J.P."/>
            <person name="Mehta T."/>
            <person name="Montmayeur A."/>
            <person name="Murphy C."/>
            <person name="Neiman D."/>
            <person name="Pearson M."/>
            <person name="Priest M."/>
            <person name="Roberts A."/>
            <person name="Saif S."/>
            <person name="Shea T."/>
            <person name="Shenoy N."/>
            <person name="Sisk P."/>
            <person name="Stolte C."/>
            <person name="Sykes S."/>
            <person name="Wortman J."/>
            <person name="Nusbaum C."/>
            <person name="Birren B."/>
        </authorList>
    </citation>
    <scope>NUCLEOTIDE SEQUENCE [LARGE SCALE GENOMIC DNA]</scope>
    <source>
        <strain evidence="8">FOSC 3-a</strain>
    </source>
</reference>
<dbReference type="EMBL" id="JH717843">
    <property type="protein sequence ID" value="EWY92128.1"/>
    <property type="molecule type" value="Genomic_DNA"/>
</dbReference>
<keyword evidence="1" id="KW-0596">Phosphopantetheine</keyword>
<evidence type="ECO:0000256" key="3">
    <source>
        <dbReference type="ARBA" id="ARBA00022679"/>
    </source>
</evidence>
<evidence type="ECO:0000313" key="7">
    <source>
        <dbReference type="EMBL" id="EWY92128.1"/>
    </source>
</evidence>
<keyword evidence="5" id="KW-0511">Multifunctional enzyme</keyword>
<dbReference type="PANTHER" id="PTHR45681:SF6">
    <property type="entry name" value="POLYKETIDE SYNTHASE 37"/>
    <property type="match status" value="1"/>
</dbReference>
<dbReference type="GO" id="GO:0031177">
    <property type="term" value="F:phosphopantetheine binding"/>
    <property type="evidence" value="ECO:0007669"/>
    <property type="project" value="InterPro"/>
</dbReference>
<dbReference type="InterPro" id="IPR036736">
    <property type="entry name" value="ACP-like_sf"/>
</dbReference>
<name>W9IB24_FUSOX</name>
<dbReference type="Pfam" id="PF08659">
    <property type="entry name" value="KR"/>
    <property type="match status" value="1"/>
</dbReference>
<dbReference type="AlphaFoldDB" id="W9IB24"/>
<evidence type="ECO:0000256" key="2">
    <source>
        <dbReference type="ARBA" id="ARBA00022553"/>
    </source>
</evidence>
<sequence length="691" mass="75446">MGRWDEYEIYHQPLPEDWVEIEVKSVGLNFKDVLVVRGNLAEDKLGVDASGGITRVGSAVRDFKPGDHVMTASCATFATFVRFSAKGAIPIPTHMSFEEAASMPLIFLTAYYSLVMVGNLIRGEKILIHAAAGGVGQAAIMIAQQKGAEIFATVSSEEKRQLIKDLCSIHDDHIFSSRDTSFAKAVNRATEGQGVDVVINSLAGEALRLSWHCLAKFGRFLEIGKADLFANTGLDMKPFLDKKTYIGVNLLDFENNPTPRAVALGKETARLIHDGTVKPIAPLQLFSMAEVEKAFRHLQAGKHMGKVVVSVKDDDIVPAMPRTPHVNIHEDATYVVAGVGGICKEIGRWLAEKGTKHLVLLSRSAASSEVNKAFGSELQTAYDVNTYSYDCDVSNKADLSEVLHDLKSKNLPEIKGCVTGAMVLRYTLFDKMTADHVRRTIGPKVHGTWNLNELLPKDLDFFVMLSSLAGVMGHRGQGNYGCGNIFQDYFAAFRRSQGLRAMTIDIGYLLSVGFVAEHDEYVDHVKAMGLKVMHKSDLHGLMATALEGSDAQPPQVMCGLPYNEQDNAWYWIHDQRFAALRKTAAGSGVGGSADVSLRDELVRCGQMGDEAVHLITSALAQRLAKLMMMPEDDIDTGKPLSSYGVDSLVAVEVTNWIAQEAVVEVSVFDVMANIPMRQLAAELAARSKILA</sequence>
<dbReference type="FunFam" id="3.40.50.720:FF:000209">
    <property type="entry name" value="Polyketide synthase Pks12"/>
    <property type="match status" value="1"/>
</dbReference>
<dbReference type="InterPro" id="IPR020806">
    <property type="entry name" value="PKS_PP-bd"/>
</dbReference>
<dbReference type="InterPro" id="IPR009081">
    <property type="entry name" value="PP-bd_ACP"/>
</dbReference>
<dbReference type="InterPro" id="IPR006162">
    <property type="entry name" value="Ppantetheine_attach_site"/>
</dbReference>
<evidence type="ECO:0000259" key="6">
    <source>
        <dbReference type="PROSITE" id="PS50075"/>
    </source>
</evidence>
<dbReference type="InterPro" id="IPR057326">
    <property type="entry name" value="KR_dom"/>
</dbReference>
<protein>
    <recommendedName>
        <fullName evidence="6">Carrier domain-containing protein</fullName>
    </recommendedName>
</protein>
<dbReference type="GO" id="GO:0016740">
    <property type="term" value="F:transferase activity"/>
    <property type="evidence" value="ECO:0007669"/>
    <property type="project" value="UniProtKB-KW"/>
</dbReference>
<dbReference type="Gene3D" id="3.90.180.10">
    <property type="entry name" value="Medium-chain alcohol dehydrogenases, catalytic domain"/>
    <property type="match status" value="1"/>
</dbReference>
<dbReference type="InterPro" id="IPR013968">
    <property type="entry name" value="PKS_KR"/>
</dbReference>
<dbReference type="SUPFAM" id="SSF47336">
    <property type="entry name" value="ACP-like"/>
    <property type="match status" value="1"/>
</dbReference>
<dbReference type="GO" id="GO:1901336">
    <property type="term" value="P:lactone biosynthetic process"/>
    <property type="evidence" value="ECO:0007669"/>
    <property type="project" value="UniProtKB-ARBA"/>
</dbReference>
<dbReference type="SMART" id="SM00822">
    <property type="entry name" value="PKS_KR"/>
    <property type="match status" value="1"/>
</dbReference>
<keyword evidence="3" id="KW-0808">Transferase</keyword>
<dbReference type="PROSITE" id="PS00012">
    <property type="entry name" value="PHOSPHOPANTETHEINE"/>
    <property type="match status" value="1"/>
</dbReference>
<dbReference type="InterPro" id="IPR011032">
    <property type="entry name" value="GroES-like_sf"/>
</dbReference>
<dbReference type="SUPFAM" id="SSF51735">
    <property type="entry name" value="NAD(P)-binding Rossmann-fold domains"/>
    <property type="match status" value="2"/>
</dbReference>
<dbReference type="InterPro" id="IPR036291">
    <property type="entry name" value="NAD(P)-bd_dom_sf"/>
</dbReference>
<accession>W9IB24</accession>
<dbReference type="InterPro" id="IPR013154">
    <property type="entry name" value="ADH-like_N"/>
</dbReference>
<evidence type="ECO:0000256" key="5">
    <source>
        <dbReference type="ARBA" id="ARBA00023268"/>
    </source>
</evidence>
<dbReference type="HOGENOM" id="CLU_000022_38_3_1"/>
<organism evidence="7 8">
    <name type="scientific">Fusarium oxysporum NRRL 32931</name>
    <dbReference type="NCBI Taxonomy" id="660029"/>
    <lineage>
        <taxon>Eukaryota</taxon>
        <taxon>Fungi</taxon>
        <taxon>Dikarya</taxon>
        <taxon>Ascomycota</taxon>
        <taxon>Pezizomycotina</taxon>
        <taxon>Sordariomycetes</taxon>
        <taxon>Hypocreomycetidae</taxon>
        <taxon>Hypocreales</taxon>
        <taxon>Nectriaceae</taxon>
        <taxon>Fusarium</taxon>
        <taxon>Fusarium oxysporum species complex</taxon>
    </lineage>
</organism>
<dbReference type="OrthoDB" id="329835at2759"/>
<feature type="domain" description="Carrier" evidence="6">
    <location>
        <begin position="610"/>
        <end position="687"/>
    </location>
</feature>
<evidence type="ECO:0000313" key="8">
    <source>
        <dbReference type="Proteomes" id="UP000030753"/>
    </source>
</evidence>
<dbReference type="Pfam" id="PF13602">
    <property type="entry name" value="ADH_zinc_N_2"/>
    <property type="match status" value="1"/>
</dbReference>
<keyword evidence="4" id="KW-0560">Oxidoreductase</keyword>